<feature type="coiled-coil region" evidence="5">
    <location>
        <begin position="2260"/>
        <end position="2287"/>
    </location>
</feature>
<dbReference type="PROSITE" id="PS50088">
    <property type="entry name" value="ANK_REPEAT"/>
    <property type="match status" value="1"/>
</dbReference>
<dbReference type="PANTHER" id="PTHR31424">
    <property type="entry name" value="PROTEIN CBG23806"/>
    <property type="match status" value="1"/>
</dbReference>
<dbReference type="CDD" id="cd00096">
    <property type="entry name" value="Ig"/>
    <property type="match status" value="1"/>
</dbReference>
<keyword evidence="1 4" id="KW-0547">Nucleotide-binding</keyword>
<keyword evidence="11" id="KW-0418">Kinase</keyword>
<feature type="domain" description="Protein kinase" evidence="8">
    <location>
        <begin position="2234"/>
        <end position="2496"/>
    </location>
</feature>
<dbReference type="InterPro" id="IPR007110">
    <property type="entry name" value="Ig-like_dom"/>
</dbReference>
<dbReference type="SUPFAM" id="SSF56112">
    <property type="entry name" value="Protein kinase-like (PK-like)"/>
    <property type="match status" value="1"/>
</dbReference>
<evidence type="ECO:0000256" key="7">
    <source>
        <dbReference type="SAM" id="Phobius"/>
    </source>
</evidence>
<keyword evidence="7" id="KW-1133">Transmembrane helix</keyword>
<dbReference type="GO" id="GO:0004672">
    <property type="term" value="F:protein kinase activity"/>
    <property type="evidence" value="ECO:0007669"/>
    <property type="project" value="InterPro"/>
</dbReference>
<dbReference type="SMART" id="SM00248">
    <property type="entry name" value="ANK"/>
    <property type="match status" value="5"/>
</dbReference>
<comment type="caution">
    <text evidence="11">The sequence shown here is derived from an EMBL/GenBank/DDBJ whole genome shotgun (WGS) entry which is preliminary data.</text>
</comment>
<dbReference type="PROSITE" id="PS50835">
    <property type="entry name" value="IG_LIKE"/>
    <property type="match status" value="1"/>
</dbReference>
<evidence type="ECO:0000256" key="6">
    <source>
        <dbReference type="SAM" id="MobiDB-lite"/>
    </source>
</evidence>
<protein>
    <submittedName>
        <fullName evidence="11">Serine/threonine-protein kinase/endoribonuclease IRE1</fullName>
    </submittedName>
</protein>
<keyword evidence="12" id="KW-1185">Reference proteome</keyword>
<organism evidence="11 12">
    <name type="scientific">Stylophora pistillata</name>
    <name type="common">Smooth cauliflower coral</name>
    <dbReference type="NCBI Taxonomy" id="50429"/>
    <lineage>
        <taxon>Eukaryota</taxon>
        <taxon>Metazoa</taxon>
        <taxon>Cnidaria</taxon>
        <taxon>Anthozoa</taxon>
        <taxon>Hexacorallia</taxon>
        <taxon>Scleractinia</taxon>
        <taxon>Astrocoeniina</taxon>
        <taxon>Pocilloporidae</taxon>
        <taxon>Stylophora</taxon>
    </lineage>
</organism>
<dbReference type="InterPro" id="IPR036770">
    <property type="entry name" value="Ankyrin_rpt-contain_sf"/>
</dbReference>
<feature type="binding site" evidence="4">
    <location>
        <position position="2263"/>
    </location>
    <ligand>
        <name>ATP</name>
        <dbReference type="ChEBI" id="CHEBI:30616"/>
    </ligand>
</feature>
<dbReference type="InterPro" id="IPR000719">
    <property type="entry name" value="Prot_kinase_dom"/>
</dbReference>
<dbReference type="STRING" id="50429.A0A2B4R6G7"/>
<feature type="domain" description="KEN" evidence="10">
    <location>
        <begin position="2499"/>
        <end position="2637"/>
    </location>
</feature>
<dbReference type="Gene3D" id="3.30.200.20">
    <property type="entry name" value="Phosphorylase Kinase, domain 1"/>
    <property type="match status" value="1"/>
</dbReference>
<feature type="compositionally biased region" description="Polar residues" evidence="6">
    <location>
        <begin position="1257"/>
        <end position="1269"/>
    </location>
</feature>
<dbReference type="Proteomes" id="UP000225706">
    <property type="component" value="Unassembled WGS sequence"/>
</dbReference>
<dbReference type="SUPFAM" id="SSF48726">
    <property type="entry name" value="Immunoglobulin"/>
    <property type="match status" value="1"/>
</dbReference>
<dbReference type="PROSITE" id="PS51392">
    <property type="entry name" value="KEN"/>
    <property type="match status" value="1"/>
</dbReference>
<dbReference type="PANTHER" id="PTHR31424:SF3">
    <property type="entry name" value="RING-TYPE DOMAIN-CONTAINING PROTEIN"/>
    <property type="match status" value="1"/>
</dbReference>
<feature type="region of interest" description="Disordered" evidence="6">
    <location>
        <begin position="1156"/>
        <end position="1184"/>
    </location>
</feature>
<evidence type="ECO:0000256" key="1">
    <source>
        <dbReference type="ARBA" id="ARBA00022741"/>
    </source>
</evidence>
<evidence type="ECO:0000313" key="11">
    <source>
        <dbReference type="EMBL" id="PFX12756.1"/>
    </source>
</evidence>
<dbReference type="GO" id="GO:0005524">
    <property type="term" value="F:ATP binding"/>
    <property type="evidence" value="ECO:0007669"/>
    <property type="project" value="UniProtKB-UniRule"/>
</dbReference>
<dbReference type="InterPro" id="IPR011009">
    <property type="entry name" value="Kinase-like_dom_sf"/>
</dbReference>
<evidence type="ECO:0000256" key="2">
    <source>
        <dbReference type="ARBA" id="ARBA00022840"/>
    </source>
</evidence>
<feature type="compositionally biased region" description="Basic residues" evidence="6">
    <location>
        <begin position="1337"/>
        <end position="1346"/>
    </location>
</feature>
<dbReference type="PROSITE" id="PS50011">
    <property type="entry name" value="PROTEIN_KINASE_DOM"/>
    <property type="match status" value="1"/>
</dbReference>
<feature type="compositionally biased region" description="Basic and acidic residues" evidence="6">
    <location>
        <begin position="1347"/>
        <end position="1357"/>
    </location>
</feature>
<feature type="region of interest" description="Disordered" evidence="6">
    <location>
        <begin position="978"/>
        <end position="999"/>
    </location>
</feature>
<keyword evidence="11" id="KW-0808">Transferase</keyword>
<feature type="domain" description="Ig-like" evidence="9">
    <location>
        <begin position="15"/>
        <end position="79"/>
    </location>
</feature>
<dbReference type="GO" id="GO:0006397">
    <property type="term" value="P:mRNA processing"/>
    <property type="evidence" value="ECO:0007669"/>
    <property type="project" value="InterPro"/>
</dbReference>
<dbReference type="InterPro" id="IPR036179">
    <property type="entry name" value="Ig-like_dom_sf"/>
</dbReference>
<dbReference type="Gene3D" id="1.10.510.10">
    <property type="entry name" value="Transferase(Phosphotransferase) domain 1"/>
    <property type="match status" value="1"/>
</dbReference>
<feature type="compositionally biased region" description="Basic residues" evidence="6">
    <location>
        <begin position="1275"/>
        <end position="1286"/>
    </location>
</feature>
<dbReference type="InterPro" id="IPR002110">
    <property type="entry name" value="Ankyrin_rpt"/>
</dbReference>
<dbReference type="OrthoDB" id="5966807at2759"/>
<feature type="transmembrane region" description="Helical" evidence="7">
    <location>
        <begin position="158"/>
        <end position="184"/>
    </location>
</feature>
<dbReference type="EMBL" id="LSMT01001202">
    <property type="protein sequence ID" value="PFX12756.1"/>
    <property type="molecule type" value="Genomic_DNA"/>
</dbReference>
<keyword evidence="2 4" id="KW-0067">ATP-binding</keyword>
<evidence type="ECO:0000256" key="4">
    <source>
        <dbReference type="PROSITE-ProRule" id="PRU10141"/>
    </source>
</evidence>
<proteinExistence type="predicted"/>
<dbReference type="Gene3D" id="1.25.40.20">
    <property type="entry name" value="Ankyrin repeat-containing domain"/>
    <property type="match status" value="3"/>
</dbReference>
<evidence type="ECO:0000259" key="10">
    <source>
        <dbReference type="PROSITE" id="PS51392"/>
    </source>
</evidence>
<dbReference type="InterPro" id="IPR010513">
    <property type="entry name" value="KEN_dom"/>
</dbReference>
<dbReference type="Gene3D" id="1.20.1440.180">
    <property type="entry name" value="KEN domain"/>
    <property type="match status" value="1"/>
</dbReference>
<dbReference type="SUPFAM" id="SSF48403">
    <property type="entry name" value="Ankyrin repeat"/>
    <property type="match status" value="1"/>
</dbReference>
<evidence type="ECO:0000259" key="8">
    <source>
        <dbReference type="PROSITE" id="PS50011"/>
    </source>
</evidence>
<feature type="coiled-coil region" evidence="5">
    <location>
        <begin position="339"/>
        <end position="391"/>
    </location>
</feature>
<dbReference type="InterPro" id="IPR038357">
    <property type="entry name" value="KEN_sf"/>
</dbReference>
<name>A0A2B4R6G7_STYPI</name>
<feature type="compositionally biased region" description="Acidic residues" evidence="6">
    <location>
        <begin position="988"/>
        <end position="998"/>
    </location>
</feature>
<gene>
    <name evidence="11" type="primary">ERN1</name>
    <name evidence="11" type="ORF">AWC38_SpisGene23235</name>
</gene>
<feature type="region of interest" description="Disordered" evidence="6">
    <location>
        <begin position="1224"/>
        <end position="1407"/>
    </location>
</feature>
<accession>A0A2B4R6G7</accession>
<dbReference type="Pfam" id="PF13927">
    <property type="entry name" value="Ig_3"/>
    <property type="match status" value="1"/>
</dbReference>
<dbReference type="PROSITE" id="PS00107">
    <property type="entry name" value="PROTEIN_KINASE_ATP"/>
    <property type="match status" value="1"/>
</dbReference>
<keyword evidence="7" id="KW-0812">Transmembrane</keyword>
<keyword evidence="7" id="KW-0472">Membrane</keyword>
<evidence type="ECO:0000256" key="5">
    <source>
        <dbReference type="SAM" id="Coils"/>
    </source>
</evidence>
<sequence length="2637" mass="299898">MYDVFILNYYFTVPPKTTNPPEPRSLLAIGENHTLTCKAFGDPLPKITWTKDGVPVDKIDVTGYHFHLNNVKLEDVGSYRWDFIDKNIRNHRLHAIKICIRGGAVSKVYAKNPAKQLYSVGLVYFSTPLPISSSSTTSEEPQNSSAGARTSGLTPSELWGITGGCTAFVLVVIVIIVVSCIYFVTNNSGGASKGGRKKYSEAYGYCSEYKRKDIEWQLKLSSEFPLEYVRREAASQYDFLCCVEIPLPLLRKWSELLEITSGTEINYIDLLNATVVDGWFALKRENERMNELLRKKSSSAKISYKKTSGRKRKELDSKAYSLCVRRGELESIESLKSEVLHSYKEIEEWREAYSDLENEKRKLYEEMKKEINKLEEEITNLTDVNKELVDYIGALEQEESLKCQGKKVTEVGTKQRGRKLRHLKNKVQCALWFCKSFGLELTQVKLQDEKGGAHSLDWEPTPSHGAYENLQKEEKKKIEQVLFLLDKFCVGDEVYHEFTMITEDLPKSYLVKQLRGNLNKTYHIEQTQGKYPGAKINFTATLEEHIRELLNNKPELKDDCIQIKLSGDGARMSRTTNFMMFSFALLQGKDSVMSSKSNRTVAIINGPEKYETMKTSLKHFFKEVNDLIEKGQITVDGKDISIKFFLGGDMKFLLMAMGMNSATADYACLWCKIHKDNRWDTTKLSNYYNQEPLQRTLEEIKALCKCKENNYGCINEPLLNISLTNVIADELHLLLRITDKLLQNVIDEVLQRDAVEDFNKKRGTPKGVHLTKLVNCINTLGISFSVWNKKNANGSESQVKEFTSLLGSQKKKLLNVLPSEMNQFLYPETCETVQQIWKDFEELYNIITDLNISSNDSLAIFTKAKSWINLFCSLRGKRSGYERPRVTPYMHIIPYHIPFFIEKHGGFKKFSGQGVEKNNDDAKRILFQKSNKWEAAKDILNTESRQWELRHHEREKATYKKRNVEYWEAGISQKRKEQRLMSAPSSSLDEEMCEESPTEDYNKMTLPQLRKLIKERGLKVKNLSLMTITCVAIGANYDLVVKKFGGCALPVLFGAPQSAKTTALKAALSVVGNTDIVLEMTFKAIMDPVCKTSIPFGWDDCEKSATMKQLAIALFNQYKTVSAHIQSKHAEMNLISSTSEGSLRQPDGELSLISSTSQGSLRQPDGGLNLISSTPEGSLREPDGEYKTVSAHIQSKHAEMNLISSTSEGSLRQPDGELSLISSTSQGSLRQPDGGLNLISSTPEGSLREPDGEVGQPMNTIDNQETTPAKSEKEKKKKKKKKRPKKAYGDDDTAKQSVADEEGPSPERKPSLSSVTKDDEEARHGDSNDDQKTSSAKSKKKKKKKSSEKVDGKDETTSRAVSGSDVANEECLKIPLQDGNPSSSSVTKDDEDAPHRGSDEEEFTDNEDQVAWTLRDLAEDLNSQPSISDENEAFYNDCEIDWFHPSIASNSVLSSDHESYEAESEHSFSSSDEEIEISCESIIILDELLLDILKVSGKQSMRVERLEKEVFDKTGCNFSTLHDNVKETELGSHGVEDFIENDSKNSTIKDEYWPFGVLDLLLWFCPLLQQVDLTGCRRSPRSLLTNTRNYQVVDYLDPSFILNSSNPVEKIGDMLSSGHSFPLNVGGWSILHSAVLIGSKELVGEIFTYEENIGFSSDFNQFQTSLELAIVLHCCDIIELFKEKIHFIESISPSRLIQLCFLPQQGIRSFDHPVEMLTSNEDTLQIIRNLHNRQDCSLIRLFQIFPRELGINGKELLKSFLQHLEEYTGPDSRPAFFCWNENEICEVVQTLFKETGCSTMEKMDGFPYLMFSMPNVQLAKYLIQEGAQIDEKDQQGRTCLFHAVEKALQSASPKSWNTFVNFLLQNGANVNARNDSSETPLLYSLSFRCSRCDFCSRALTHDTLFPTSSDASGIQGIKIWRILLEAKARPNVKDEKDRSLLHILLFLLQTGGLGASEGLQMVYNGIATLQEYGFEINSRDTEGNTALHLWANLMHVEISDETIKIGTEIVSHGGAANARNDNEDTPLHILMRQPFLLEDLVELDQMSQILALGMNLWIANCDGKCPFEVLLENESFTSAFTLLKAIFEDDQNRDMAESARCYRNQRGDHLLHKLCIVNNERALELCEYLLDHECDVNAQNKCKQTPLHLVCNKLSETDYSLSEQAIGFIRLLQKYNADLTLPDVHGNTCEDMLSKCKNVKITKEMKWISESIEHNDLLSEVVRGENSQKVENYHYHIKPIGKGTFSCVFPAIDDRDGREVALKRLEKARLEKKGDMLEREVKCLLKSSSCSFVVNYIACTRDSNFEYIVEELMEGSLDKYLSRNEECSQASTICSQIAVGLEFLHRCDVLHRYLKPQNILYQSKPNFIVKISDFGLSKFLQQTSGSETVMHSKAGTRCWMAPELLVENPEEHSKATDIYSCGLLFHYVMSGKKHPFNSSDESLMSNFHEIEENIQRNKIHLCPSLSSEAVHPITEMLSKDPKRRPTASSLLNFPFFWDDRRKVEFLKLVGNQKEFEEPRRSRLRRLSGVERNLEMFCCSHFRATSIHWVDNIRRIYDDVTFKHPKRQYDTRSAVELVRFIRNSYTHAYNLMLTNRKDLLQNFVVLKCFPYLVTELYKAVKGDSSWTNRKDLKHFFKK</sequence>
<evidence type="ECO:0000313" key="12">
    <source>
        <dbReference type="Proteomes" id="UP000225706"/>
    </source>
</evidence>
<evidence type="ECO:0000256" key="3">
    <source>
        <dbReference type="PROSITE-ProRule" id="PRU00023"/>
    </source>
</evidence>
<reference evidence="12" key="1">
    <citation type="journal article" date="2017" name="bioRxiv">
        <title>Comparative analysis of the genomes of Stylophora pistillata and Acropora digitifera provides evidence for extensive differences between species of corals.</title>
        <authorList>
            <person name="Voolstra C.R."/>
            <person name="Li Y."/>
            <person name="Liew Y.J."/>
            <person name="Baumgarten S."/>
            <person name="Zoccola D."/>
            <person name="Flot J.-F."/>
            <person name="Tambutte S."/>
            <person name="Allemand D."/>
            <person name="Aranda M."/>
        </authorList>
    </citation>
    <scope>NUCLEOTIDE SEQUENCE [LARGE SCALE GENOMIC DNA]</scope>
</reference>
<dbReference type="InterPro" id="IPR013783">
    <property type="entry name" value="Ig-like_fold"/>
</dbReference>
<dbReference type="GO" id="GO:0004540">
    <property type="term" value="F:RNA nuclease activity"/>
    <property type="evidence" value="ECO:0007669"/>
    <property type="project" value="InterPro"/>
</dbReference>
<feature type="repeat" description="ANK" evidence="3">
    <location>
        <begin position="1835"/>
        <end position="1875"/>
    </location>
</feature>
<dbReference type="Pfam" id="PF06479">
    <property type="entry name" value="Ribonuc_2-5A"/>
    <property type="match status" value="1"/>
</dbReference>
<keyword evidence="5" id="KW-0175">Coiled coil</keyword>
<feature type="compositionally biased region" description="Basic and acidic residues" evidence="6">
    <location>
        <begin position="1305"/>
        <end position="1332"/>
    </location>
</feature>
<dbReference type="Gene3D" id="2.60.40.10">
    <property type="entry name" value="Immunoglobulins"/>
    <property type="match status" value="1"/>
</dbReference>
<evidence type="ECO:0000259" key="9">
    <source>
        <dbReference type="PROSITE" id="PS50835"/>
    </source>
</evidence>
<keyword evidence="3" id="KW-0040">ANK repeat</keyword>
<dbReference type="Pfam" id="PF00069">
    <property type="entry name" value="Pkinase"/>
    <property type="match status" value="1"/>
</dbReference>
<dbReference type="InterPro" id="IPR017441">
    <property type="entry name" value="Protein_kinase_ATP_BS"/>
</dbReference>